<protein>
    <submittedName>
        <fullName evidence="6">P-loop containing nucleoside triphosphate hydrolase protein</fullName>
    </submittedName>
</protein>
<dbReference type="GO" id="GO:0005524">
    <property type="term" value="F:ATP binding"/>
    <property type="evidence" value="ECO:0007669"/>
    <property type="project" value="UniProtKB-KW"/>
</dbReference>
<dbReference type="Proteomes" id="UP000218334">
    <property type="component" value="Unassembled WGS sequence"/>
</dbReference>
<feature type="domain" description="AAA+ ATPase" evidence="5">
    <location>
        <begin position="1928"/>
        <end position="2065"/>
    </location>
</feature>
<evidence type="ECO:0000313" key="6">
    <source>
        <dbReference type="EMBL" id="PBK69036.1"/>
    </source>
</evidence>
<dbReference type="Gene3D" id="3.40.50.300">
    <property type="entry name" value="P-loop containing nucleotide triphosphate hydrolases"/>
    <property type="match status" value="5"/>
</dbReference>
<dbReference type="InterPro" id="IPR000641">
    <property type="entry name" value="CbxX/CfxQ"/>
</dbReference>
<organism evidence="6 7">
    <name type="scientific">Armillaria solidipes</name>
    <dbReference type="NCBI Taxonomy" id="1076256"/>
    <lineage>
        <taxon>Eukaryota</taxon>
        <taxon>Fungi</taxon>
        <taxon>Dikarya</taxon>
        <taxon>Basidiomycota</taxon>
        <taxon>Agaricomycotina</taxon>
        <taxon>Agaricomycetes</taxon>
        <taxon>Agaricomycetidae</taxon>
        <taxon>Agaricales</taxon>
        <taxon>Marasmiineae</taxon>
        <taxon>Physalacriaceae</taxon>
        <taxon>Armillaria</taxon>
    </lineage>
</organism>
<dbReference type="Pfam" id="PF13087">
    <property type="entry name" value="AAA_12"/>
    <property type="match status" value="1"/>
</dbReference>
<dbReference type="InterPro" id="IPR003593">
    <property type="entry name" value="AAA+_ATPase"/>
</dbReference>
<sequence length="2373" mass="264547">MSNGGARVARLSIFFDKVLRGKQILTTPSQTSQFLEALCLQPDPAACIDKIIANKDGLASLRVAFRSDLSPAFLNGRATDALLYLQAPEIKTISSGQFLTKVLQAIVEPPIFWNAFVDAFKTKQLSEKGQKCFVWLLLQLILIPSDVVSPYVPLADELLPLFLASPHLEVRKIGQTVKNTISVASASPVTIAKDDIRPGGRHDNDFPDFREIAILPTADELASREASFLRPSSALDDPSTEEHREALYLDNQFRLMREDMIYEMREELQIALGKQKGRKHRGMVVDGMKMIGVNLGDDCRRSKWAIVFQCLADFPQLQKIKDVAKRKTYLQKDNNKLLKHQSLTTLLLDGEVSAFPSVRRDEGLLAKNPPEIVLEFEGETAIRNFLLKIKSAKHVKLIQIDVAVFSYEPILNTLKRMKVLPLAQELLFWKDGSELSQPSQPSSLQSAIRSFEYNPGQDLQAVLSLGKSIKLDKAQAMSLLSGLKQNVSIIQGPPGTGKSFIGALLAKFIHDFSDQKILVVCYTNHALDQFLEDLLEIGIPIEHMVRLGGKFTARTEPMVLHKQPRTFRFGRGDNTIINELKADIAVRATSLPESFKRYLHSSIRNDALLAYLEFEESDFYDAFKVPLSEDGMSTVGGKGRTVDEFYLLERWRSGQNAGIFMNAGNVRAAREIWNMSSETRRSHQANWEEAIRKDEIEDLYRFARTYNCQLDELDRKFSERNTFVLQSKRIIGCTTTAAAKYGVDIQSAAPDVVLVEEAGEILESHVVTALGNAAKQLILIGDHKQLRPKVNNYKLTVEKGEGYDLNRSLFERLVLKGYPHHTLVAQHRMRPEISALIRHLTYPDLLDASKTQDRPHLRGIRDDVVFINHSYPEDNNPQIADRHDLGSKSSKQNTYEARMVLKIVKYLAQQGYGTDEMVVLTPYLGQLQKLRSELREDTDPVLNDLDSYDLIRAGLLTPGAAKSNKGSLRLATIDNYQGEESDIVVVSLTRSNPNNDIGFMFAPERLNVLLSRARNALIMIGNSNTFTKAKKGKELWKSLFDLLKGQHHIYDGLPVKCERHPDRTALLSTELQFETHCPDGGCSEPCGAQLRCGQHVCPSKCHQLYDHSKMACHEIIPRRCPKGHDQSYKCSQGPAAALVQCKKCERDAKAAEAKRQKDFERQKKREEEEAEHLRQMKEIDDKLVAEQQLLRDTQIKEARKNQIRQKMQDLKDAATLRQNISLRPSSPTPSNDAPRPSVVSATPSSPTPSNNAPRPSDVSAANSSGPAPSISKSSTPANGMSDASQSSQGPKKVAPSVASTKHRSGVATSNPSIIGQSKAEANWQYQKDFEGANNQYIDAIMDMIGLEEVKAQILRIKDKIDVSKRQNTDMSKERFNIVFLGNPGTGKTTVARHYAKFLASLQILPGLAFEETTGSRLTDDGVRGAKKLIGDVINAGGGAIFVDEAYQLTTGHNSQGSQVLDFLLAEMENNVGRIVFILAGYNKQMEKFFEHNPGLTSRVPYRLQFEDYKDNELLTMLEKNLHKKYAGRLKVEDGVRGLYGRIAIRRLGRGRGKEGFGNARALENTLSKITERQAERVQRERRGGHRPNDLLFLKEDLIGPDPSDALVHSESWTKLNGLTGLASVKSSVKGLCDMIQLNYERELQEKEPLQLSLNRVFLGSPGTGKTTVAKLYGKILTDLGLLSNGEVVIKNPSDFIGSVLGESEKNTKGILATTVGKVLIIDEAYGLYGGGTGSGKSNDSFKTAVIDTIVAEVQSTPGEDRCVLLLGYKQQIVEMFQNVNPGLSRRFAIEDAFNFDDFSTDELRKILDSKLEDQDLQATDEAKKVALEVLSRSKIRPNFGNAGEVENLLSKAKANYMSRTGGTRPFPDTIFQPADFDPDFDRGSHADANLDELFKDVVGCVGIVDKLREYQKTASAGRRRGEDVRDLIPTNFVFKGPPGTGKTTTARKMGQVYFDMGFLSRPDVTECSASDIIGQYVGHTGPLVRKIFEKALGQVLFIDEAYRLRDGTFAREAIDEIVDLLTQDRIKGKIVVILAGYDEDINQLLSVNRGLSSRFPEEIVFQNLRPEECLEILRKQLKVKKVVLSGLDDPASGISVQLANIFEAWSHLPSWGNARDVITTSQKMISFALRHSSEDGNGELLLDPAYAVTCLQELFEGRQDRSSNLPNPSKRFPSGPVPPMQVRDPNTASPPNISTSSATKAKPAKPKPAPIKKDVPEEVDARDPGVSDAVWNQLQIDKAAEIEAAKRLEEDIRKAEEEMAEAIRKEAEERDRANQLALAAARERDFLKQQELKRQREAQRLKDLRAREERARREAALQAQREAEDKARKEEQKAQTKLREMGVCIAGYRWINQGHGYRCAGGTHYISNAQLGL</sequence>
<feature type="region of interest" description="Disordered" evidence="4">
    <location>
        <begin position="2159"/>
        <end position="2226"/>
    </location>
</feature>
<dbReference type="Pfam" id="PF00004">
    <property type="entry name" value="AAA"/>
    <property type="match status" value="3"/>
</dbReference>
<feature type="compositionally biased region" description="Polar residues" evidence="4">
    <location>
        <begin position="1220"/>
        <end position="1231"/>
    </location>
</feature>
<dbReference type="STRING" id="1076256.A0A2H3C163"/>
<dbReference type="FunFam" id="3.40.50.300:FF:000216">
    <property type="entry name" value="Type VII secretion ATPase EccA"/>
    <property type="match status" value="3"/>
</dbReference>
<feature type="domain" description="AAA+ ATPase" evidence="5">
    <location>
        <begin position="484"/>
        <end position="907"/>
    </location>
</feature>
<keyword evidence="2" id="KW-0547">Nucleotide-binding</keyword>
<dbReference type="CDD" id="cd18808">
    <property type="entry name" value="SF1_C_Upf1"/>
    <property type="match status" value="1"/>
</dbReference>
<evidence type="ECO:0000259" key="5">
    <source>
        <dbReference type="SMART" id="SM00382"/>
    </source>
</evidence>
<dbReference type="Pfam" id="PF17866">
    <property type="entry name" value="AAA_lid_6"/>
    <property type="match status" value="1"/>
</dbReference>
<dbReference type="GO" id="GO:0016887">
    <property type="term" value="F:ATP hydrolysis activity"/>
    <property type="evidence" value="ECO:0007669"/>
    <property type="project" value="InterPro"/>
</dbReference>
<dbReference type="InterPro" id="IPR050773">
    <property type="entry name" value="CbxX/CfxQ_RuBisCO_ESX"/>
</dbReference>
<dbReference type="InterPro" id="IPR041679">
    <property type="entry name" value="DNA2/NAM7-like_C"/>
</dbReference>
<dbReference type="PANTHER" id="PTHR43392">
    <property type="entry name" value="AAA-TYPE ATPASE FAMILY PROTEIN / ANKYRIN REPEAT FAMILY PROTEIN"/>
    <property type="match status" value="1"/>
</dbReference>
<dbReference type="FunFam" id="1.10.8.60:FF:000160">
    <property type="entry name" value="WGS project CABT00000000 data, contig 2.55"/>
    <property type="match status" value="1"/>
</dbReference>
<dbReference type="InterPro" id="IPR041677">
    <property type="entry name" value="DNA2/NAM7_AAA_11"/>
</dbReference>
<gene>
    <name evidence="6" type="ORF">ARMSODRAFT_172539</name>
</gene>
<keyword evidence="6" id="KW-0378">Hydrolase</keyword>
<feature type="domain" description="AAA+ ATPase" evidence="5">
    <location>
        <begin position="1373"/>
        <end position="1509"/>
    </location>
</feature>
<dbReference type="InterPro" id="IPR003959">
    <property type="entry name" value="ATPase_AAA_core"/>
</dbReference>
<dbReference type="InterPro" id="IPR041627">
    <property type="entry name" value="AAA_lid_6"/>
</dbReference>
<dbReference type="SUPFAM" id="SSF52540">
    <property type="entry name" value="P-loop containing nucleoside triphosphate hydrolases"/>
    <property type="match status" value="4"/>
</dbReference>
<feature type="region of interest" description="Disordered" evidence="4">
    <location>
        <begin position="1220"/>
        <end position="1313"/>
    </location>
</feature>
<evidence type="ECO:0000256" key="1">
    <source>
        <dbReference type="ARBA" id="ARBA00010378"/>
    </source>
</evidence>
<accession>A0A2H3C163</accession>
<dbReference type="EMBL" id="KZ293430">
    <property type="protein sequence ID" value="PBK69036.1"/>
    <property type="molecule type" value="Genomic_DNA"/>
</dbReference>
<evidence type="ECO:0000256" key="4">
    <source>
        <dbReference type="SAM" id="MobiDB-lite"/>
    </source>
</evidence>
<comment type="similarity">
    <text evidence="1">Belongs to the CbxX/CfxQ family.</text>
</comment>
<feature type="domain" description="AAA+ ATPase" evidence="5">
    <location>
        <begin position="1652"/>
        <end position="1793"/>
    </location>
</feature>
<dbReference type="PRINTS" id="PR00819">
    <property type="entry name" value="CBXCFQXSUPER"/>
</dbReference>
<dbReference type="PANTHER" id="PTHR43392:SF2">
    <property type="entry name" value="AAA-TYPE ATPASE FAMILY PROTEIN _ ANKYRIN REPEAT FAMILY PROTEIN"/>
    <property type="match status" value="1"/>
</dbReference>
<feature type="compositionally biased region" description="Low complexity" evidence="4">
    <location>
        <begin position="1234"/>
        <end position="1256"/>
    </location>
</feature>
<evidence type="ECO:0000313" key="7">
    <source>
        <dbReference type="Proteomes" id="UP000218334"/>
    </source>
</evidence>
<dbReference type="Gene3D" id="1.10.8.60">
    <property type="match status" value="2"/>
</dbReference>
<reference evidence="7" key="1">
    <citation type="journal article" date="2017" name="Nat. Ecol. Evol.">
        <title>Genome expansion and lineage-specific genetic innovations in the forest pathogenic fungi Armillaria.</title>
        <authorList>
            <person name="Sipos G."/>
            <person name="Prasanna A.N."/>
            <person name="Walter M.C."/>
            <person name="O'Connor E."/>
            <person name="Balint B."/>
            <person name="Krizsan K."/>
            <person name="Kiss B."/>
            <person name="Hess J."/>
            <person name="Varga T."/>
            <person name="Slot J."/>
            <person name="Riley R."/>
            <person name="Boka B."/>
            <person name="Rigling D."/>
            <person name="Barry K."/>
            <person name="Lee J."/>
            <person name="Mihaltcheva S."/>
            <person name="LaButti K."/>
            <person name="Lipzen A."/>
            <person name="Waldron R."/>
            <person name="Moloney N.M."/>
            <person name="Sperisen C."/>
            <person name="Kredics L."/>
            <person name="Vagvoelgyi C."/>
            <person name="Patrignani A."/>
            <person name="Fitzpatrick D."/>
            <person name="Nagy I."/>
            <person name="Doyle S."/>
            <person name="Anderson J.B."/>
            <person name="Grigoriev I.V."/>
            <person name="Gueldener U."/>
            <person name="Muensterkoetter M."/>
            <person name="Nagy L.G."/>
        </authorList>
    </citation>
    <scope>NUCLEOTIDE SEQUENCE [LARGE SCALE GENOMIC DNA]</scope>
    <source>
        <strain evidence="7">28-4</strain>
    </source>
</reference>
<dbReference type="GO" id="GO:0004386">
    <property type="term" value="F:helicase activity"/>
    <property type="evidence" value="ECO:0007669"/>
    <property type="project" value="InterPro"/>
</dbReference>
<feature type="compositionally biased region" description="Polar residues" evidence="4">
    <location>
        <begin position="1275"/>
        <end position="1289"/>
    </location>
</feature>
<feature type="region of interest" description="Disordered" evidence="4">
    <location>
        <begin position="1153"/>
        <end position="1174"/>
    </location>
</feature>
<feature type="compositionally biased region" description="Basic and acidic residues" evidence="4">
    <location>
        <begin position="2211"/>
        <end position="2225"/>
    </location>
</feature>
<feature type="region of interest" description="Disordered" evidence="4">
    <location>
        <begin position="2312"/>
        <end position="2335"/>
    </location>
</feature>
<proteinExistence type="inferred from homology"/>
<dbReference type="CDD" id="cd00009">
    <property type="entry name" value="AAA"/>
    <property type="match status" value="1"/>
</dbReference>
<dbReference type="InterPro" id="IPR047187">
    <property type="entry name" value="SF1_C_Upf1"/>
</dbReference>
<dbReference type="CDD" id="cd17936">
    <property type="entry name" value="EEXXEc_NFX1"/>
    <property type="match status" value="1"/>
</dbReference>
<dbReference type="CDD" id="cd06008">
    <property type="entry name" value="NF-X1-zinc-finger"/>
    <property type="match status" value="1"/>
</dbReference>
<feature type="compositionally biased region" description="Low complexity" evidence="4">
    <location>
        <begin position="1263"/>
        <end position="1274"/>
    </location>
</feature>
<keyword evidence="3" id="KW-0067">ATP-binding</keyword>
<dbReference type="FunFam" id="3.40.50.300:FF:001660">
    <property type="entry name" value="NF-X1 finger and helicase protein, putative"/>
    <property type="match status" value="1"/>
</dbReference>
<keyword evidence="7" id="KW-1185">Reference proteome</keyword>
<evidence type="ECO:0000256" key="3">
    <source>
        <dbReference type="ARBA" id="ARBA00022840"/>
    </source>
</evidence>
<evidence type="ECO:0000256" key="2">
    <source>
        <dbReference type="ARBA" id="ARBA00022741"/>
    </source>
</evidence>
<dbReference type="InterPro" id="IPR027417">
    <property type="entry name" value="P-loop_NTPase"/>
</dbReference>
<dbReference type="Pfam" id="PF13086">
    <property type="entry name" value="AAA_11"/>
    <property type="match status" value="1"/>
</dbReference>
<dbReference type="SMART" id="SM00382">
    <property type="entry name" value="AAA"/>
    <property type="match status" value="4"/>
</dbReference>
<name>A0A2H3C163_9AGAR</name>